<keyword evidence="2 5" id="KW-0808">Transferase</keyword>
<dbReference type="EMBL" id="FRAF01000013">
    <property type="protein sequence ID" value="SHK41147.1"/>
    <property type="molecule type" value="Genomic_DNA"/>
</dbReference>
<dbReference type="PROSITE" id="PS51733">
    <property type="entry name" value="BPL_LPL_CATALYTIC"/>
    <property type="match status" value="1"/>
</dbReference>
<dbReference type="NCBIfam" id="NF010925">
    <property type="entry name" value="PRK14345.1"/>
    <property type="match status" value="1"/>
</dbReference>
<keyword evidence="3 5" id="KW-0012">Acyltransferase</keyword>
<dbReference type="EC" id="2.3.1.181" evidence="5 6"/>
<proteinExistence type="inferred from homology"/>
<dbReference type="InterPro" id="IPR020605">
    <property type="entry name" value="Octanoyltransferase_CS"/>
</dbReference>
<feature type="domain" description="BPL/LPL catalytic" evidence="10">
    <location>
        <begin position="35"/>
        <end position="222"/>
    </location>
</feature>
<dbReference type="PANTHER" id="PTHR10993:SF7">
    <property type="entry name" value="LIPOYLTRANSFERASE 2, MITOCHONDRIAL-RELATED"/>
    <property type="match status" value="1"/>
</dbReference>
<comment type="catalytic activity">
    <reaction evidence="5 6">
        <text>octanoyl-[ACP] + L-lysyl-[protein] = N(6)-octanoyl-L-lysyl-[protein] + holo-[ACP] + H(+)</text>
        <dbReference type="Rhea" id="RHEA:17665"/>
        <dbReference type="Rhea" id="RHEA-COMP:9636"/>
        <dbReference type="Rhea" id="RHEA-COMP:9685"/>
        <dbReference type="Rhea" id="RHEA-COMP:9752"/>
        <dbReference type="Rhea" id="RHEA-COMP:9928"/>
        <dbReference type="ChEBI" id="CHEBI:15378"/>
        <dbReference type="ChEBI" id="CHEBI:29969"/>
        <dbReference type="ChEBI" id="CHEBI:64479"/>
        <dbReference type="ChEBI" id="CHEBI:78463"/>
        <dbReference type="ChEBI" id="CHEBI:78809"/>
        <dbReference type="EC" id="2.3.1.181"/>
    </reaction>
</comment>
<dbReference type="CDD" id="cd16444">
    <property type="entry name" value="LipB"/>
    <property type="match status" value="1"/>
</dbReference>
<evidence type="ECO:0000256" key="5">
    <source>
        <dbReference type="HAMAP-Rule" id="MF_00013"/>
    </source>
</evidence>
<evidence type="ECO:0000313" key="11">
    <source>
        <dbReference type="EMBL" id="SHK41147.1"/>
    </source>
</evidence>
<feature type="site" description="Lowers pKa of active site Cys" evidence="5 9">
    <location>
        <position position="144"/>
    </location>
</feature>
<dbReference type="PROSITE" id="PS01313">
    <property type="entry name" value="LIPB"/>
    <property type="match status" value="1"/>
</dbReference>
<evidence type="ECO:0000256" key="7">
    <source>
        <dbReference type="PIRSR" id="PIRSR016262-1"/>
    </source>
</evidence>
<sequence length="235" mass="26007">MSQPTTVNWISLGRMDYDEALAIQMSQRDALLAMEGGAQTVFTVEHPPTITIGRNGSAANIVASEAELLRQGFTIREVDRGGDVTYHGPGQLVVYPVLHLGPFGNDVSLFVRRLEEMVIQALAEEGMTATRLEAYPGVWLGDKKICAVGARVKRRANGEFVTSHGIALNVATNLAHFQTIIPCGIQDKGVTSVAEELQQEASVEIWEEKLRRHFEQQFSARTETVDWSRERESRA</sequence>
<dbReference type="Proteomes" id="UP000184016">
    <property type="component" value="Unassembled WGS sequence"/>
</dbReference>
<dbReference type="InterPro" id="IPR045864">
    <property type="entry name" value="aa-tRNA-synth_II/BPL/LPL"/>
</dbReference>
<dbReference type="OrthoDB" id="9787061at2"/>
<feature type="active site" description="Acyl-thioester intermediate" evidence="5 7">
    <location>
        <position position="183"/>
    </location>
</feature>
<dbReference type="InterPro" id="IPR000544">
    <property type="entry name" value="Octanoyltransferase"/>
</dbReference>
<comment type="pathway">
    <text evidence="1 5 6">Protein modification; protein lipoylation via endogenous pathway; protein N(6)-(lipoyl)lysine from octanoyl-[acyl-carrier-protein]: step 1/2.</text>
</comment>
<dbReference type="GO" id="GO:0033819">
    <property type="term" value="F:lipoyl(octanoyl) transferase activity"/>
    <property type="evidence" value="ECO:0007669"/>
    <property type="project" value="UniProtKB-EC"/>
</dbReference>
<dbReference type="PANTHER" id="PTHR10993">
    <property type="entry name" value="OCTANOYLTRANSFERASE"/>
    <property type="match status" value="1"/>
</dbReference>
<dbReference type="HAMAP" id="MF_00013">
    <property type="entry name" value="LipB"/>
    <property type="match status" value="1"/>
</dbReference>
<feature type="binding site" evidence="5 8">
    <location>
        <begin position="147"/>
        <end position="149"/>
    </location>
    <ligand>
        <name>substrate</name>
    </ligand>
</feature>
<dbReference type="Gene3D" id="3.30.930.10">
    <property type="entry name" value="Bira Bifunctional Protein, Domain 2"/>
    <property type="match status" value="1"/>
</dbReference>
<keyword evidence="5" id="KW-0963">Cytoplasm</keyword>
<dbReference type="AlphaFoldDB" id="A0A1M6S9B4"/>
<organism evidence="11 12">
    <name type="scientific">Alicyclobacillus tolerans</name>
    <dbReference type="NCBI Taxonomy" id="90970"/>
    <lineage>
        <taxon>Bacteria</taxon>
        <taxon>Bacillati</taxon>
        <taxon>Bacillota</taxon>
        <taxon>Bacilli</taxon>
        <taxon>Bacillales</taxon>
        <taxon>Alicyclobacillaceae</taxon>
        <taxon>Alicyclobacillus</taxon>
    </lineage>
</organism>
<reference evidence="12" key="1">
    <citation type="submission" date="2016-11" db="EMBL/GenBank/DDBJ databases">
        <authorList>
            <person name="Varghese N."/>
            <person name="Submissions S."/>
        </authorList>
    </citation>
    <scope>NUCLEOTIDE SEQUENCE [LARGE SCALE GENOMIC DNA]</scope>
    <source>
        <strain evidence="12">USBA-503</strain>
    </source>
</reference>
<evidence type="ECO:0000256" key="1">
    <source>
        <dbReference type="ARBA" id="ARBA00004821"/>
    </source>
</evidence>
<comment type="similarity">
    <text evidence="5 6">Belongs to the LipB family.</text>
</comment>
<evidence type="ECO:0000256" key="4">
    <source>
        <dbReference type="ARBA" id="ARBA00024732"/>
    </source>
</evidence>
<gene>
    <name evidence="5" type="primary">lipB</name>
    <name evidence="11" type="ORF">SAMN05443507_11364</name>
</gene>
<dbReference type="UniPathway" id="UPA00538">
    <property type="reaction ID" value="UER00592"/>
</dbReference>
<comment type="subcellular location">
    <subcellularLocation>
        <location evidence="5">Cytoplasm</location>
    </subcellularLocation>
</comment>
<protein>
    <recommendedName>
        <fullName evidence="5 6">Octanoyltransferase</fullName>
        <ecNumber evidence="5 6">2.3.1.181</ecNumber>
    </recommendedName>
    <alternativeName>
        <fullName evidence="5">Lipoate-protein ligase B</fullName>
    </alternativeName>
    <alternativeName>
        <fullName evidence="5">Lipoyl/octanoyl transferase</fullName>
    </alternativeName>
    <alternativeName>
        <fullName evidence="5">Octanoyl-[acyl-carrier-protein]-protein N-octanoyltransferase</fullName>
    </alternativeName>
</protein>
<evidence type="ECO:0000313" key="12">
    <source>
        <dbReference type="Proteomes" id="UP000184016"/>
    </source>
</evidence>
<accession>A0A1M6S9B4</accession>
<dbReference type="PIRSF" id="PIRSF016262">
    <property type="entry name" value="LPLase"/>
    <property type="match status" value="1"/>
</dbReference>
<dbReference type="GO" id="GO:0009249">
    <property type="term" value="P:protein lipoylation"/>
    <property type="evidence" value="ECO:0007669"/>
    <property type="project" value="InterPro"/>
</dbReference>
<dbReference type="STRING" id="1830138.SAMN05443507_11364"/>
<evidence type="ECO:0000256" key="2">
    <source>
        <dbReference type="ARBA" id="ARBA00022679"/>
    </source>
</evidence>
<name>A0A1M6S9B4_9BACL</name>
<evidence type="ECO:0000256" key="9">
    <source>
        <dbReference type="PIRSR" id="PIRSR016262-3"/>
    </source>
</evidence>
<evidence type="ECO:0000256" key="6">
    <source>
        <dbReference type="PIRNR" id="PIRNR016262"/>
    </source>
</evidence>
<evidence type="ECO:0000259" key="10">
    <source>
        <dbReference type="PROSITE" id="PS51733"/>
    </source>
</evidence>
<comment type="miscellaneous">
    <text evidence="5">In the reaction, the free carboxyl group of octanoic acid is attached via an amide linkage to the epsilon-amino group of a specific lysine residue of lipoyl domains of lipoate-dependent enzymes.</text>
</comment>
<dbReference type="SUPFAM" id="SSF55681">
    <property type="entry name" value="Class II aaRS and biotin synthetases"/>
    <property type="match status" value="1"/>
</dbReference>
<dbReference type="NCBIfam" id="TIGR00214">
    <property type="entry name" value="lipB"/>
    <property type="match status" value="1"/>
</dbReference>
<feature type="binding site" evidence="5 8">
    <location>
        <begin position="80"/>
        <end position="87"/>
    </location>
    <ligand>
        <name>substrate</name>
    </ligand>
</feature>
<feature type="binding site" evidence="5 8">
    <location>
        <begin position="165"/>
        <end position="167"/>
    </location>
    <ligand>
        <name>substrate</name>
    </ligand>
</feature>
<dbReference type="Pfam" id="PF21948">
    <property type="entry name" value="LplA-B_cat"/>
    <property type="match status" value="1"/>
</dbReference>
<keyword evidence="12" id="KW-1185">Reference proteome</keyword>
<dbReference type="RefSeq" id="WP_072874221.1">
    <property type="nucleotide sequence ID" value="NZ_FRAF01000013.1"/>
</dbReference>
<dbReference type="InterPro" id="IPR004143">
    <property type="entry name" value="BPL_LPL_catalytic"/>
</dbReference>
<evidence type="ECO:0000256" key="3">
    <source>
        <dbReference type="ARBA" id="ARBA00023315"/>
    </source>
</evidence>
<evidence type="ECO:0000256" key="8">
    <source>
        <dbReference type="PIRSR" id="PIRSR016262-2"/>
    </source>
</evidence>
<dbReference type="GO" id="GO:0005737">
    <property type="term" value="C:cytoplasm"/>
    <property type="evidence" value="ECO:0007669"/>
    <property type="project" value="UniProtKB-SubCell"/>
</dbReference>
<comment type="function">
    <text evidence="4 5 6">Catalyzes the transfer of endogenously produced octanoic acid from octanoyl-acyl-carrier-protein onto the lipoyl domains of lipoate-dependent enzymes. Lipoyl-ACP can also act as a substrate although octanoyl-ACP is likely to be the physiological substrate.</text>
</comment>